<keyword evidence="1" id="KW-0472">Membrane</keyword>
<name>A0A0E3ZI02_9BACT</name>
<proteinExistence type="predicted"/>
<keyword evidence="1" id="KW-1133">Transmembrane helix</keyword>
<evidence type="ECO:0000313" key="3">
    <source>
        <dbReference type="EMBL" id="AKD05863.1"/>
    </source>
</evidence>
<protein>
    <submittedName>
        <fullName evidence="3">Uncharacterized protein</fullName>
    </submittedName>
</protein>
<evidence type="ECO:0000256" key="1">
    <source>
        <dbReference type="SAM" id="Phobius"/>
    </source>
</evidence>
<keyword evidence="4" id="KW-1185">Reference proteome</keyword>
<feature type="chain" id="PRO_5002416541" evidence="2">
    <location>
        <begin position="27"/>
        <end position="68"/>
    </location>
</feature>
<reference evidence="3 4" key="1">
    <citation type="journal article" date="2015" name="Sci. Rep.">
        <title>Unraveling adaptation of Pontibacter korlensis to radiation and infertility in desert through complete genome and comparative transcriptomic analysis.</title>
        <authorList>
            <person name="Dai J."/>
            <person name="Dai W."/>
            <person name="Qiu C."/>
            <person name="Yang Z."/>
            <person name="Zhang Y."/>
            <person name="Zhou M."/>
            <person name="Zhang L."/>
            <person name="Fang C."/>
            <person name="Gao Q."/>
            <person name="Yang Q."/>
            <person name="Li X."/>
            <person name="Wang Z."/>
            <person name="Wang Z."/>
            <person name="Jia Z."/>
            <person name="Chen X."/>
        </authorList>
    </citation>
    <scope>NUCLEOTIDE SEQUENCE [LARGE SCALE GENOMIC DNA]</scope>
    <source>
        <strain evidence="3 4">X14-1T</strain>
    </source>
</reference>
<evidence type="ECO:0000313" key="4">
    <source>
        <dbReference type="Proteomes" id="UP000033109"/>
    </source>
</evidence>
<gene>
    <name evidence="3" type="ORF">PKOR_20460</name>
</gene>
<feature type="signal peptide" evidence="2">
    <location>
        <begin position="1"/>
        <end position="26"/>
    </location>
</feature>
<dbReference type="Proteomes" id="UP000033109">
    <property type="component" value="Chromosome"/>
</dbReference>
<dbReference type="HOGENOM" id="CLU_2664330_0_0_10"/>
<sequence length="68" mass="7768">MKSLKPTLRFVALVATPLCLVNSFIASYESADFLTQWINNFASSYLTTYPQAVVYVSLIKWFDSKRIV</sequence>
<dbReference type="KEGG" id="pko:PKOR_20460"/>
<accession>A0A0E3ZI02</accession>
<keyword evidence="2" id="KW-0732">Signal</keyword>
<keyword evidence="1" id="KW-0812">Transmembrane</keyword>
<dbReference type="EMBL" id="CP009621">
    <property type="protein sequence ID" value="AKD05863.1"/>
    <property type="molecule type" value="Genomic_DNA"/>
</dbReference>
<dbReference type="PATRIC" id="fig|400092.3.peg.4491"/>
<organism evidence="3 4">
    <name type="scientific">Pontibacter korlensis</name>
    <dbReference type="NCBI Taxonomy" id="400092"/>
    <lineage>
        <taxon>Bacteria</taxon>
        <taxon>Pseudomonadati</taxon>
        <taxon>Bacteroidota</taxon>
        <taxon>Cytophagia</taxon>
        <taxon>Cytophagales</taxon>
        <taxon>Hymenobacteraceae</taxon>
        <taxon>Pontibacter</taxon>
    </lineage>
</organism>
<dbReference type="AlphaFoldDB" id="A0A0E3ZI02"/>
<feature type="transmembrane region" description="Helical" evidence="1">
    <location>
        <begin position="42"/>
        <end position="62"/>
    </location>
</feature>
<evidence type="ECO:0000256" key="2">
    <source>
        <dbReference type="SAM" id="SignalP"/>
    </source>
</evidence>